<dbReference type="EMBL" id="JAHUTI010089450">
    <property type="protein sequence ID" value="MED6260983.1"/>
    <property type="molecule type" value="Genomic_DNA"/>
</dbReference>
<evidence type="ECO:0000313" key="1">
    <source>
        <dbReference type="EMBL" id="MED6260983.1"/>
    </source>
</evidence>
<organism evidence="1 2">
    <name type="scientific">Ataeniobius toweri</name>
    <dbReference type="NCBI Taxonomy" id="208326"/>
    <lineage>
        <taxon>Eukaryota</taxon>
        <taxon>Metazoa</taxon>
        <taxon>Chordata</taxon>
        <taxon>Craniata</taxon>
        <taxon>Vertebrata</taxon>
        <taxon>Euteleostomi</taxon>
        <taxon>Actinopterygii</taxon>
        <taxon>Neopterygii</taxon>
        <taxon>Teleostei</taxon>
        <taxon>Neoteleostei</taxon>
        <taxon>Acanthomorphata</taxon>
        <taxon>Ovalentaria</taxon>
        <taxon>Atherinomorphae</taxon>
        <taxon>Cyprinodontiformes</taxon>
        <taxon>Goodeidae</taxon>
        <taxon>Ataeniobius</taxon>
    </lineage>
</organism>
<accession>A0ABU7CH61</accession>
<protein>
    <submittedName>
        <fullName evidence="1">Uncharacterized protein</fullName>
    </submittedName>
</protein>
<gene>
    <name evidence="1" type="ORF">ATANTOWER_032238</name>
</gene>
<dbReference type="Proteomes" id="UP001345963">
    <property type="component" value="Unassembled WGS sequence"/>
</dbReference>
<reference evidence="1 2" key="1">
    <citation type="submission" date="2021-07" db="EMBL/GenBank/DDBJ databases">
        <authorList>
            <person name="Palmer J.M."/>
        </authorList>
    </citation>
    <scope>NUCLEOTIDE SEQUENCE [LARGE SCALE GENOMIC DNA]</scope>
    <source>
        <strain evidence="1 2">AT_MEX2019</strain>
        <tissue evidence="1">Muscle</tissue>
    </source>
</reference>
<evidence type="ECO:0000313" key="2">
    <source>
        <dbReference type="Proteomes" id="UP001345963"/>
    </source>
</evidence>
<keyword evidence="2" id="KW-1185">Reference proteome</keyword>
<proteinExistence type="predicted"/>
<sequence>MMKESNPELVLQYPSAASEVPQANHSRWDSFFSLIASLTAGVHHQVWGLPPRQAPQTLRAAASTIDAENMVHSQSVSNLPRNLVKVLTEVEVEYIPGRGLRQTFPAVPHYALGPAKSVQLSPLPADPTHHQVVISGQLSPSLHPSVENMWPKV</sequence>
<comment type="caution">
    <text evidence="1">The sequence shown here is derived from an EMBL/GenBank/DDBJ whole genome shotgun (WGS) entry which is preliminary data.</text>
</comment>
<name>A0ABU7CH61_9TELE</name>